<dbReference type="InterPro" id="IPR039633">
    <property type="entry name" value="PAP"/>
</dbReference>
<dbReference type="PANTHER" id="PTHR31906">
    <property type="entry name" value="PLASTID-LIPID-ASSOCIATED PROTEIN 4, CHLOROPLASTIC-RELATED"/>
    <property type="match status" value="1"/>
</dbReference>
<dbReference type="STRING" id="71139.A0A059AKQ6"/>
<dbReference type="Gramene" id="KCW54281">
    <property type="protein sequence ID" value="KCW54281"/>
    <property type="gene ID" value="EUGRSUZ_I00244"/>
</dbReference>
<evidence type="ECO:0000313" key="6">
    <source>
        <dbReference type="EMBL" id="KCW54281.1"/>
    </source>
</evidence>
<dbReference type="EMBL" id="KK198761">
    <property type="protein sequence ID" value="KCW54281.1"/>
    <property type="molecule type" value="Genomic_DNA"/>
</dbReference>
<evidence type="ECO:0000256" key="2">
    <source>
        <dbReference type="ARBA" id="ARBA00005845"/>
    </source>
</evidence>
<reference evidence="6" key="1">
    <citation type="submission" date="2013-07" db="EMBL/GenBank/DDBJ databases">
        <title>The genome of Eucalyptus grandis.</title>
        <authorList>
            <person name="Schmutz J."/>
            <person name="Hayes R."/>
            <person name="Myburg A."/>
            <person name="Tuskan G."/>
            <person name="Grattapaglia D."/>
            <person name="Rokhsar D.S."/>
        </authorList>
    </citation>
    <scope>NUCLEOTIDE SEQUENCE</scope>
    <source>
        <tissue evidence="6">Leaf extractions</tissue>
    </source>
</reference>
<dbReference type="FunCoup" id="A0A059AKQ6">
    <property type="interactions" value="911"/>
</dbReference>
<name>A0A059AKQ6_EUCGR</name>
<dbReference type="InterPro" id="IPR006843">
    <property type="entry name" value="PAP/fibrillin_dom"/>
</dbReference>
<evidence type="ECO:0000256" key="1">
    <source>
        <dbReference type="ARBA" id="ARBA00004474"/>
    </source>
</evidence>
<proteinExistence type="inferred from homology"/>
<dbReference type="OMA" id="HANIPPM"/>
<comment type="subcellular location">
    <subcellularLocation>
        <location evidence="1">Plastid</location>
    </subcellularLocation>
</comment>
<organism evidence="6">
    <name type="scientific">Eucalyptus grandis</name>
    <name type="common">Flooded gum</name>
    <dbReference type="NCBI Taxonomy" id="71139"/>
    <lineage>
        <taxon>Eukaryota</taxon>
        <taxon>Viridiplantae</taxon>
        <taxon>Streptophyta</taxon>
        <taxon>Embryophyta</taxon>
        <taxon>Tracheophyta</taxon>
        <taxon>Spermatophyta</taxon>
        <taxon>Magnoliopsida</taxon>
        <taxon>eudicotyledons</taxon>
        <taxon>Gunneridae</taxon>
        <taxon>Pentapetalae</taxon>
        <taxon>rosids</taxon>
        <taxon>malvids</taxon>
        <taxon>Myrtales</taxon>
        <taxon>Myrtaceae</taxon>
        <taxon>Myrtoideae</taxon>
        <taxon>Eucalypteae</taxon>
        <taxon>Eucalyptus</taxon>
    </lineage>
</organism>
<dbReference type="AlphaFoldDB" id="A0A059AKQ6"/>
<keyword evidence="3" id="KW-0934">Plastid</keyword>
<evidence type="ECO:0000256" key="3">
    <source>
        <dbReference type="ARBA" id="ARBA00022640"/>
    </source>
</evidence>
<comment type="similarity">
    <text evidence="2">Belongs to the PAP/fibrillin family.</text>
</comment>
<sequence>MRRVPASSLSLSLNLSQREMAANAVTFGLGGFAIKNSATSSSKSRPFALPTSVPLSCTLVASAGIGANPEHRRLQPTHMAKVAKGSSGLVGDDEGVANELVYGTEYGRVDQIKACLYQALDGLNRGIFGVPSAKKSEIEGLVRQLESQNPTPNPTANLGKVGGCWKLVYSTITILGSKRTKLGLRDFINLGDFLQNIFVAQGKAVNVIKFNARGLNMLNGQLTIEASFRVASESRVDITYDKSTITPDQLMNVFRQNYDLLLGIFNPEGWLEITYVDDTMRIGRDDKGNVFILERSKEET</sequence>
<dbReference type="InParanoid" id="A0A059AKQ6"/>
<evidence type="ECO:0000256" key="4">
    <source>
        <dbReference type="ARBA" id="ARBA00022946"/>
    </source>
</evidence>
<accession>A0A059AKQ6</accession>
<gene>
    <name evidence="6" type="ORF">EUGRSUZ_I00244</name>
</gene>
<keyword evidence="4" id="KW-0809">Transit peptide</keyword>
<evidence type="ECO:0000259" key="5">
    <source>
        <dbReference type="Pfam" id="PF04755"/>
    </source>
</evidence>
<dbReference type="GO" id="GO:0009535">
    <property type="term" value="C:chloroplast thylakoid membrane"/>
    <property type="evidence" value="ECO:0000318"/>
    <property type="project" value="GO_Central"/>
</dbReference>
<dbReference type="Pfam" id="PF04755">
    <property type="entry name" value="PAP_fibrillin"/>
    <property type="match status" value="1"/>
</dbReference>
<protein>
    <recommendedName>
        <fullName evidence="5">Plastid lipid-associated protein/fibrillin conserved domain-containing protein</fullName>
    </recommendedName>
</protein>
<dbReference type="GO" id="GO:0010236">
    <property type="term" value="P:plastoquinone biosynthetic process"/>
    <property type="evidence" value="ECO:0000318"/>
    <property type="project" value="GO_Central"/>
</dbReference>
<dbReference type="eggNOG" id="ENOG502QRU1">
    <property type="taxonomic scope" value="Eukaryota"/>
</dbReference>
<feature type="domain" description="Plastid lipid-associated protein/fibrillin conserved" evidence="5">
    <location>
        <begin position="111"/>
        <end position="293"/>
    </location>
</feature>